<feature type="domain" description="SsuA/THI5-like" evidence="2">
    <location>
        <begin position="48"/>
        <end position="251"/>
    </location>
</feature>
<dbReference type="RefSeq" id="WP_211874191.1">
    <property type="nucleotide sequence ID" value="NZ_JAAEDH010000009.1"/>
</dbReference>
<sequence length="339" mass="37610">MRTRYRIQRRALLGGGVGVALAAVPGTRVPVAQSLDRVSFQTNWRAQAEHGGHYQAVTAGIYRRHGIECDLRMGGPQQNPVQLLLAGRVDFIMSNGFQALNYVRENLPFLTVAATMQKDPQVLMTHEGNGINSFEDMRGKPMLIGAGGRVTYWPFLRTRFGFTDEQIRPYTFNLGPFMADRNAIQQGFVTSEPFAAQQAGARPRVFLLADAGYENYQQTIDVSQRMVNEKADLVQRFVNATIEGWAQYIAGQDVAAANARIKADNPEMDDARIAYAARMMNERGIIKSGDADTLGIGAMTDARWASFYNGMSRAGLYPPALDIRRGYTTRFVNQRVGLA</sequence>
<dbReference type="Proteomes" id="UP001196068">
    <property type="component" value="Unassembled WGS sequence"/>
</dbReference>
<organism evidence="3 4">
    <name type="scientific">Plastoroseomonas arctica</name>
    <dbReference type="NCBI Taxonomy" id="1509237"/>
    <lineage>
        <taxon>Bacteria</taxon>
        <taxon>Pseudomonadati</taxon>
        <taxon>Pseudomonadota</taxon>
        <taxon>Alphaproteobacteria</taxon>
        <taxon>Acetobacterales</taxon>
        <taxon>Acetobacteraceae</taxon>
        <taxon>Plastoroseomonas</taxon>
    </lineage>
</organism>
<proteinExistence type="predicted"/>
<keyword evidence="4" id="KW-1185">Reference proteome</keyword>
<accession>A0AAF1K310</accession>
<dbReference type="InterPro" id="IPR027939">
    <property type="entry name" value="NMT1/THI5"/>
</dbReference>
<dbReference type="AlphaFoldDB" id="A0AAF1K310"/>
<evidence type="ECO:0000313" key="3">
    <source>
        <dbReference type="EMBL" id="MBR0655359.1"/>
    </source>
</evidence>
<keyword evidence="1" id="KW-0732">Signal</keyword>
<evidence type="ECO:0000313" key="4">
    <source>
        <dbReference type="Proteomes" id="UP001196068"/>
    </source>
</evidence>
<feature type="signal peptide" evidence="1">
    <location>
        <begin position="1"/>
        <end position="22"/>
    </location>
</feature>
<dbReference type="EMBL" id="JAAEDH010000009">
    <property type="protein sequence ID" value="MBR0655359.1"/>
    <property type="molecule type" value="Genomic_DNA"/>
</dbReference>
<name>A0AAF1K310_9PROT</name>
<dbReference type="PANTHER" id="PTHR31528">
    <property type="entry name" value="4-AMINO-5-HYDROXYMETHYL-2-METHYLPYRIMIDINE PHOSPHATE SYNTHASE THI11-RELATED"/>
    <property type="match status" value="1"/>
</dbReference>
<dbReference type="SUPFAM" id="SSF53850">
    <property type="entry name" value="Periplasmic binding protein-like II"/>
    <property type="match status" value="1"/>
</dbReference>
<gene>
    <name evidence="3" type="ORF">GXW79_09715</name>
</gene>
<protein>
    <submittedName>
        <fullName evidence="3">ABC transporter substrate-binding protein</fullName>
    </submittedName>
</protein>
<dbReference type="InterPro" id="IPR015168">
    <property type="entry name" value="SsuA/THI5"/>
</dbReference>
<evidence type="ECO:0000256" key="1">
    <source>
        <dbReference type="SAM" id="SignalP"/>
    </source>
</evidence>
<dbReference type="Gene3D" id="3.40.190.10">
    <property type="entry name" value="Periplasmic binding protein-like II"/>
    <property type="match status" value="2"/>
</dbReference>
<evidence type="ECO:0000259" key="2">
    <source>
        <dbReference type="Pfam" id="PF09084"/>
    </source>
</evidence>
<feature type="chain" id="PRO_5041981893" evidence="1">
    <location>
        <begin position="23"/>
        <end position="339"/>
    </location>
</feature>
<reference evidence="3" key="1">
    <citation type="submission" date="2020-01" db="EMBL/GenBank/DDBJ databases">
        <authorList>
            <person name="Rat A."/>
        </authorList>
    </citation>
    <scope>NUCLEOTIDE SEQUENCE</scope>
    <source>
        <strain evidence="3">LMG 28251</strain>
    </source>
</reference>
<reference evidence="3" key="2">
    <citation type="journal article" date="2021" name="Syst. Appl. Microbiol.">
        <title>Roseomonas hellenica sp. nov., isolated from roots of wild-growing Alkanna tinctoria.</title>
        <authorList>
            <person name="Rat A."/>
            <person name="Naranjo H.D."/>
            <person name="Lebbe L."/>
            <person name="Cnockaert M."/>
            <person name="Krigas N."/>
            <person name="Grigoriadou K."/>
            <person name="Maloupa E."/>
            <person name="Willems A."/>
        </authorList>
    </citation>
    <scope>NUCLEOTIDE SEQUENCE</scope>
    <source>
        <strain evidence="3">LMG 28251</strain>
    </source>
</reference>
<dbReference type="Pfam" id="PF09084">
    <property type="entry name" value="NMT1"/>
    <property type="match status" value="1"/>
</dbReference>
<comment type="caution">
    <text evidence="3">The sequence shown here is derived from an EMBL/GenBank/DDBJ whole genome shotgun (WGS) entry which is preliminary data.</text>
</comment>
<dbReference type="PANTHER" id="PTHR31528:SF3">
    <property type="entry name" value="THIAMINE BIOSYNTHESIS PROTEIN HI_0357-RELATED"/>
    <property type="match status" value="1"/>
</dbReference>
<dbReference type="GO" id="GO:0009228">
    <property type="term" value="P:thiamine biosynthetic process"/>
    <property type="evidence" value="ECO:0007669"/>
    <property type="project" value="InterPro"/>
</dbReference>